<dbReference type="Proteomes" id="UP000824247">
    <property type="component" value="Unassembled WGS sequence"/>
</dbReference>
<dbReference type="AlphaFoldDB" id="A0A9E2NW17"/>
<dbReference type="GO" id="GO:0006164">
    <property type="term" value="P:purine nucleotide biosynthetic process"/>
    <property type="evidence" value="ECO:0007669"/>
    <property type="project" value="TreeGrafter"/>
</dbReference>
<dbReference type="InterPro" id="IPR005946">
    <property type="entry name" value="Rib-P_diPkinase"/>
</dbReference>
<evidence type="ECO:0000256" key="3">
    <source>
        <dbReference type="ARBA" id="ARBA00022727"/>
    </source>
</evidence>
<dbReference type="PROSITE" id="PS00114">
    <property type="entry name" value="PRPP_SYNTHASE"/>
    <property type="match status" value="1"/>
</dbReference>
<dbReference type="GO" id="GO:0004749">
    <property type="term" value="F:ribose phosphate diphosphokinase activity"/>
    <property type="evidence" value="ECO:0007669"/>
    <property type="project" value="UniProtKB-EC"/>
</dbReference>
<evidence type="ECO:0000256" key="9">
    <source>
        <dbReference type="RuleBase" id="RU004324"/>
    </source>
</evidence>
<proteinExistence type="inferred from homology"/>
<dbReference type="InterPro" id="IPR029057">
    <property type="entry name" value="PRTase-like"/>
</dbReference>
<keyword evidence="6" id="KW-0067">ATP-binding</keyword>
<protein>
    <recommendedName>
        <fullName evidence="10">Ribose-phosphate pyrophosphokinase</fullName>
        <ecNumber evidence="10">2.7.6.1</ecNumber>
    </recommendedName>
</protein>
<evidence type="ECO:0000256" key="5">
    <source>
        <dbReference type="ARBA" id="ARBA00022777"/>
    </source>
</evidence>
<feature type="domain" description="Ribose-phosphate pyrophosphokinase N-terminal" evidence="12">
    <location>
        <begin position="5"/>
        <end position="120"/>
    </location>
</feature>
<evidence type="ECO:0000256" key="6">
    <source>
        <dbReference type="ARBA" id="ARBA00022840"/>
    </source>
</evidence>
<dbReference type="EC" id="2.7.6.1" evidence="10"/>
<dbReference type="InterPro" id="IPR000842">
    <property type="entry name" value="PRib_PP_synth_CS"/>
</dbReference>
<evidence type="ECO:0000256" key="2">
    <source>
        <dbReference type="ARBA" id="ARBA00022723"/>
    </source>
</evidence>
<comment type="similarity">
    <text evidence="9">Belongs to the ribose-phosphate pyrophosphokinase family.</text>
</comment>
<keyword evidence="4" id="KW-0547">Nucleotide-binding</keyword>
<dbReference type="InterPro" id="IPR000836">
    <property type="entry name" value="PRTase_dom"/>
</dbReference>
<dbReference type="InterPro" id="IPR029099">
    <property type="entry name" value="Pribosyltran_N"/>
</dbReference>
<keyword evidence="2 10" id="KW-0479">Metal-binding</keyword>
<dbReference type="FunFam" id="3.40.50.2020:FF:000007">
    <property type="entry name" value="Ribose-phosphate pyrophosphokinase"/>
    <property type="match status" value="1"/>
</dbReference>
<dbReference type="GO" id="GO:0005737">
    <property type="term" value="C:cytoplasm"/>
    <property type="evidence" value="ECO:0007669"/>
    <property type="project" value="TreeGrafter"/>
</dbReference>
<evidence type="ECO:0000259" key="12">
    <source>
        <dbReference type="Pfam" id="PF13793"/>
    </source>
</evidence>
<evidence type="ECO:0000256" key="8">
    <source>
        <dbReference type="ARBA" id="ARBA00049535"/>
    </source>
</evidence>
<reference evidence="13" key="1">
    <citation type="journal article" date="2021" name="PeerJ">
        <title>Extensive microbial diversity within the chicken gut microbiome revealed by metagenomics and culture.</title>
        <authorList>
            <person name="Gilroy R."/>
            <person name="Ravi A."/>
            <person name="Getino M."/>
            <person name="Pursley I."/>
            <person name="Horton D.L."/>
            <person name="Alikhan N.F."/>
            <person name="Baker D."/>
            <person name="Gharbi K."/>
            <person name="Hall N."/>
            <person name="Watson M."/>
            <person name="Adriaenssens E.M."/>
            <person name="Foster-Nyarko E."/>
            <person name="Jarju S."/>
            <person name="Secka A."/>
            <person name="Antonio M."/>
            <person name="Oren A."/>
            <person name="Chaudhuri R.R."/>
            <person name="La Ragione R."/>
            <person name="Hildebrand F."/>
            <person name="Pallen M.J."/>
        </authorList>
    </citation>
    <scope>NUCLEOTIDE SEQUENCE</scope>
    <source>
        <strain evidence="13">A5-1222</strain>
    </source>
</reference>
<comment type="catalytic activity">
    <reaction evidence="8 10">
        <text>D-ribose 5-phosphate + ATP = 5-phospho-alpha-D-ribose 1-diphosphate + AMP + H(+)</text>
        <dbReference type="Rhea" id="RHEA:15609"/>
        <dbReference type="ChEBI" id="CHEBI:15378"/>
        <dbReference type="ChEBI" id="CHEBI:30616"/>
        <dbReference type="ChEBI" id="CHEBI:58017"/>
        <dbReference type="ChEBI" id="CHEBI:78346"/>
        <dbReference type="ChEBI" id="CHEBI:456215"/>
        <dbReference type="EC" id="2.7.6.1"/>
    </reaction>
</comment>
<dbReference type="SMART" id="SM01400">
    <property type="entry name" value="Pribosyltran_N"/>
    <property type="match status" value="1"/>
</dbReference>
<dbReference type="SUPFAM" id="SSF53271">
    <property type="entry name" value="PRTase-like"/>
    <property type="match status" value="1"/>
</dbReference>
<dbReference type="PANTHER" id="PTHR10210">
    <property type="entry name" value="RIBOSE-PHOSPHATE DIPHOSPHOKINASE FAMILY MEMBER"/>
    <property type="match status" value="1"/>
</dbReference>
<dbReference type="PANTHER" id="PTHR10210:SF41">
    <property type="entry name" value="RIBOSE-PHOSPHATE PYROPHOSPHOKINASE 1, CHLOROPLASTIC"/>
    <property type="match status" value="1"/>
</dbReference>
<dbReference type="Gene3D" id="3.40.50.2020">
    <property type="match status" value="2"/>
</dbReference>
<dbReference type="GO" id="GO:0016301">
    <property type="term" value="F:kinase activity"/>
    <property type="evidence" value="ECO:0007669"/>
    <property type="project" value="UniProtKB-KW"/>
</dbReference>
<keyword evidence="3 9" id="KW-0545">Nucleotide biosynthesis</keyword>
<evidence type="ECO:0000313" key="13">
    <source>
        <dbReference type="EMBL" id="MBU3831002.1"/>
    </source>
</evidence>
<keyword evidence="1" id="KW-0808">Transferase</keyword>
<evidence type="ECO:0000256" key="7">
    <source>
        <dbReference type="ARBA" id="ARBA00022842"/>
    </source>
</evidence>
<evidence type="ECO:0000259" key="11">
    <source>
        <dbReference type="Pfam" id="PF00156"/>
    </source>
</evidence>
<dbReference type="EMBL" id="JAHLFM010000038">
    <property type="protein sequence ID" value="MBU3831002.1"/>
    <property type="molecule type" value="Genomic_DNA"/>
</dbReference>
<dbReference type="GO" id="GO:0009156">
    <property type="term" value="P:ribonucleoside monophosphate biosynthetic process"/>
    <property type="evidence" value="ECO:0007669"/>
    <property type="project" value="InterPro"/>
</dbReference>
<evidence type="ECO:0000256" key="4">
    <source>
        <dbReference type="ARBA" id="ARBA00022741"/>
    </source>
</evidence>
<gene>
    <name evidence="13" type="ORF">H9897_02500</name>
</gene>
<dbReference type="Pfam" id="PF13793">
    <property type="entry name" value="Pribosyltran_N"/>
    <property type="match status" value="1"/>
</dbReference>
<organism evidence="13 14">
    <name type="scientific">Candidatus Ureaplasma intestinipullorum</name>
    <dbReference type="NCBI Taxonomy" id="2838770"/>
    <lineage>
        <taxon>Bacteria</taxon>
        <taxon>Bacillati</taxon>
        <taxon>Mycoplasmatota</taxon>
        <taxon>Mycoplasmoidales</taxon>
        <taxon>Mycoplasmoidaceae</taxon>
        <taxon>Ureaplasma</taxon>
    </lineage>
</organism>
<feature type="domain" description="Phosphoribosyltransferase" evidence="11">
    <location>
        <begin position="160"/>
        <end position="272"/>
    </location>
</feature>
<name>A0A9E2NW17_9BACT</name>
<dbReference type="GO" id="GO:0005524">
    <property type="term" value="F:ATP binding"/>
    <property type="evidence" value="ECO:0007669"/>
    <property type="project" value="UniProtKB-KW"/>
</dbReference>
<keyword evidence="5 10" id="KW-0418">Kinase</keyword>
<keyword evidence="7 10" id="KW-0460">Magnesium</keyword>
<accession>A0A9E2NW17</accession>
<reference evidence="13" key="2">
    <citation type="submission" date="2021-04" db="EMBL/GenBank/DDBJ databases">
        <authorList>
            <person name="Gilroy R."/>
        </authorList>
    </citation>
    <scope>NUCLEOTIDE SEQUENCE</scope>
    <source>
        <strain evidence="13">A5-1222</strain>
    </source>
</reference>
<comment type="caution">
    <text evidence="13">The sequence shown here is derived from an EMBL/GenBank/DDBJ whole genome shotgun (WGS) entry which is preliminary data.</text>
</comment>
<dbReference type="NCBIfam" id="TIGR01251">
    <property type="entry name" value="ribP_PPkin"/>
    <property type="match status" value="1"/>
</dbReference>
<dbReference type="Pfam" id="PF00156">
    <property type="entry name" value="Pribosyltran"/>
    <property type="match status" value="1"/>
</dbReference>
<dbReference type="GO" id="GO:0006015">
    <property type="term" value="P:5-phosphoribose 1-diphosphate biosynthetic process"/>
    <property type="evidence" value="ECO:0007669"/>
    <property type="project" value="TreeGrafter"/>
</dbReference>
<dbReference type="GO" id="GO:0000287">
    <property type="term" value="F:magnesium ion binding"/>
    <property type="evidence" value="ECO:0007669"/>
    <property type="project" value="InterPro"/>
</dbReference>
<evidence type="ECO:0000313" key="14">
    <source>
        <dbReference type="Proteomes" id="UP000824247"/>
    </source>
</evidence>
<evidence type="ECO:0000256" key="1">
    <source>
        <dbReference type="ARBA" id="ARBA00022679"/>
    </source>
</evidence>
<dbReference type="GO" id="GO:0002189">
    <property type="term" value="C:ribose phosphate diphosphokinase complex"/>
    <property type="evidence" value="ECO:0007669"/>
    <property type="project" value="TreeGrafter"/>
</dbReference>
<sequence>MNETIIFALSASKKLAEKVVKELGIDLSPISVQRFADGEILVTPEITVRGQDVAIIQSISDPINENLMELLIAIDALKRSSANSINVIIPYMGYARQDRKTNPHEPITFKLVANMLTTAGATRVLTFDIHSDQTQGFFDIPFDSIKASLFLLDYFIQKTKIGNFVVVSPDYGGVKRARDISLKFGLPLAIVDKRRPAPNQVEVTQVLGDIVGKHCVMFDDMIDTGGTVIAAAKLLKEKGAQSVSILVTHGLFNKNASENFNDAIKKGYINNILVTDTIEKDNNIDGLDIVSVSKPIAKVIELFKKGTGSLSYIIKDGNSDLSTKIQKYISTHK</sequence>
<dbReference type="CDD" id="cd06223">
    <property type="entry name" value="PRTases_typeI"/>
    <property type="match status" value="1"/>
</dbReference>
<dbReference type="NCBIfam" id="NF002320">
    <property type="entry name" value="PRK01259.1"/>
    <property type="match status" value="1"/>
</dbReference>
<evidence type="ECO:0000256" key="10">
    <source>
        <dbReference type="RuleBase" id="RU004325"/>
    </source>
</evidence>